<accession>A0A6J7UM08</accession>
<evidence type="ECO:0000313" key="1">
    <source>
        <dbReference type="EMBL" id="CAB5066981.1"/>
    </source>
</evidence>
<reference evidence="1" key="1">
    <citation type="submission" date="2020-05" db="EMBL/GenBank/DDBJ databases">
        <authorList>
            <person name="Chiriac C."/>
            <person name="Salcher M."/>
            <person name="Ghai R."/>
            <person name="Kavagutti S V."/>
        </authorList>
    </citation>
    <scope>NUCLEOTIDE SEQUENCE</scope>
</reference>
<sequence>MRDEPEFVNYVQFRVGEGTEPWSVAELLVRTLRDVYRVEIATTEFEYITSDEKFNLAAALAF</sequence>
<protein>
    <submittedName>
        <fullName evidence="1">Unannotated protein</fullName>
    </submittedName>
</protein>
<proteinExistence type="predicted"/>
<gene>
    <name evidence="1" type="ORF">UFOPK4345_01115</name>
</gene>
<name>A0A6J7UM08_9ZZZZ</name>
<dbReference type="AlphaFoldDB" id="A0A6J7UM08"/>
<dbReference type="EMBL" id="CAFBQV010000196">
    <property type="protein sequence ID" value="CAB5066981.1"/>
    <property type="molecule type" value="Genomic_DNA"/>
</dbReference>
<organism evidence="1">
    <name type="scientific">freshwater metagenome</name>
    <dbReference type="NCBI Taxonomy" id="449393"/>
    <lineage>
        <taxon>unclassified sequences</taxon>
        <taxon>metagenomes</taxon>
        <taxon>ecological metagenomes</taxon>
    </lineage>
</organism>